<evidence type="ECO:0000313" key="10">
    <source>
        <dbReference type="EMBL" id="WRL45529.1"/>
    </source>
</evidence>
<accession>A0ABZ1AKU0</accession>
<dbReference type="InterPro" id="IPR020550">
    <property type="entry name" value="Inositol_monophosphatase_CS"/>
</dbReference>
<feature type="binding site" evidence="9">
    <location>
        <position position="71"/>
    </location>
    <ligand>
        <name>substrate</name>
    </ligand>
</feature>
<comment type="function">
    <text evidence="9">Converts adenosine-3',5'-bisphosphate (PAP) to AMP.</text>
</comment>
<keyword evidence="11" id="KW-1185">Reference proteome</keyword>
<dbReference type="Pfam" id="PF00459">
    <property type="entry name" value="Inositol_P"/>
    <property type="match status" value="1"/>
</dbReference>
<dbReference type="Gene3D" id="3.40.190.80">
    <property type="match status" value="1"/>
</dbReference>
<dbReference type="HAMAP" id="MF_02095">
    <property type="entry name" value="CysQ"/>
    <property type="match status" value="1"/>
</dbReference>
<feature type="binding site" evidence="9">
    <location>
        <begin position="92"/>
        <end position="95"/>
    </location>
    <ligand>
        <name>substrate</name>
    </ligand>
</feature>
<evidence type="ECO:0000313" key="11">
    <source>
        <dbReference type="Proteomes" id="UP001626593"/>
    </source>
</evidence>
<feature type="binding site" evidence="9">
    <location>
        <position position="216"/>
    </location>
    <ligand>
        <name>substrate</name>
    </ligand>
</feature>
<reference evidence="10 11" key="1">
    <citation type="submission" date="2023-12" db="EMBL/GenBank/DDBJ databases">
        <title>A. evansii MAY27, complete genome.</title>
        <authorList>
            <person name="Wang Y."/>
        </authorList>
    </citation>
    <scope>NUCLEOTIDE SEQUENCE [LARGE SCALE GENOMIC DNA]</scope>
    <source>
        <strain evidence="10 11">MAY27</strain>
    </source>
</reference>
<evidence type="ECO:0000256" key="3">
    <source>
        <dbReference type="ARBA" id="ARBA00022475"/>
    </source>
</evidence>
<dbReference type="InterPro" id="IPR050725">
    <property type="entry name" value="CysQ/Inositol_MonoPase"/>
</dbReference>
<comment type="catalytic activity">
    <reaction evidence="1 9">
        <text>adenosine 3',5'-bisphosphate + H2O = AMP + phosphate</text>
        <dbReference type="Rhea" id="RHEA:10040"/>
        <dbReference type="ChEBI" id="CHEBI:15377"/>
        <dbReference type="ChEBI" id="CHEBI:43474"/>
        <dbReference type="ChEBI" id="CHEBI:58343"/>
        <dbReference type="ChEBI" id="CHEBI:456215"/>
        <dbReference type="EC" id="3.1.3.7"/>
    </reaction>
</comment>
<feature type="binding site" evidence="9">
    <location>
        <position position="93"/>
    </location>
    <ligand>
        <name>Mg(2+)</name>
        <dbReference type="ChEBI" id="CHEBI:18420"/>
        <label>2</label>
    </ligand>
</feature>
<feature type="binding site" evidence="9">
    <location>
        <position position="90"/>
    </location>
    <ligand>
        <name>Mg(2+)</name>
        <dbReference type="ChEBI" id="CHEBI:18420"/>
        <label>2</label>
    </ligand>
</feature>
<dbReference type="EMBL" id="CP141259">
    <property type="protein sequence ID" value="WRL45529.1"/>
    <property type="molecule type" value="Genomic_DNA"/>
</dbReference>
<keyword evidence="7 9" id="KW-0460">Magnesium</keyword>
<dbReference type="GO" id="GO:0008441">
    <property type="term" value="F:3'(2'),5'-bisphosphate nucleotidase activity"/>
    <property type="evidence" value="ECO:0007669"/>
    <property type="project" value="UniProtKB-EC"/>
</dbReference>
<dbReference type="EC" id="3.1.3.7" evidence="9"/>
<dbReference type="PROSITE" id="PS00630">
    <property type="entry name" value="IMP_2"/>
    <property type="match status" value="1"/>
</dbReference>
<proteinExistence type="inferred from homology"/>
<comment type="cofactor">
    <cofactor evidence="9">
        <name>Mg(2+)</name>
        <dbReference type="ChEBI" id="CHEBI:18420"/>
    </cofactor>
</comment>
<feature type="binding site" evidence="9">
    <location>
        <position position="92"/>
    </location>
    <ligand>
        <name>Mg(2+)</name>
        <dbReference type="ChEBI" id="CHEBI:18420"/>
        <label>1</label>
    </ligand>
</feature>
<evidence type="ECO:0000256" key="2">
    <source>
        <dbReference type="ARBA" id="ARBA00005289"/>
    </source>
</evidence>
<keyword evidence="3 9" id="KW-1003">Cell membrane</keyword>
<dbReference type="InterPro" id="IPR006240">
    <property type="entry name" value="CysQ"/>
</dbReference>
<keyword evidence="6 9" id="KW-0378">Hydrolase</keyword>
<dbReference type="PROSITE" id="PS00629">
    <property type="entry name" value="IMP_1"/>
    <property type="match status" value="1"/>
</dbReference>
<feature type="binding site" evidence="9">
    <location>
        <position position="71"/>
    </location>
    <ligand>
        <name>Mg(2+)</name>
        <dbReference type="ChEBI" id="CHEBI:18420"/>
        <label>1</label>
    </ligand>
</feature>
<comment type="subcellular location">
    <subcellularLocation>
        <location evidence="9">Cell inner membrane</location>
        <topology evidence="9">Peripheral membrane protein</topology>
        <orientation evidence="9">Cytoplasmic side</orientation>
    </subcellularLocation>
</comment>
<dbReference type="CDD" id="cd01638">
    <property type="entry name" value="CysQ"/>
    <property type="match status" value="1"/>
</dbReference>
<feature type="binding site" evidence="9">
    <location>
        <position position="216"/>
    </location>
    <ligand>
        <name>Mg(2+)</name>
        <dbReference type="ChEBI" id="CHEBI:18420"/>
        <label>2</label>
    </ligand>
</feature>
<evidence type="ECO:0000256" key="1">
    <source>
        <dbReference type="ARBA" id="ARBA00001625"/>
    </source>
</evidence>
<dbReference type="InterPro" id="IPR000760">
    <property type="entry name" value="Inositol_monophosphatase-like"/>
</dbReference>
<comment type="similarity">
    <text evidence="2 9">Belongs to the inositol monophosphatase superfamily. CysQ family.</text>
</comment>
<evidence type="ECO:0000256" key="9">
    <source>
        <dbReference type="HAMAP-Rule" id="MF_02095"/>
    </source>
</evidence>
<dbReference type="Proteomes" id="UP001626593">
    <property type="component" value="Chromosome"/>
</dbReference>
<evidence type="ECO:0000256" key="7">
    <source>
        <dbReference type="ARBA" id="ARBA00022842"/>
    </source>
</evidence>
<evidence type="ECO:0000256" key="6">
    <source>
        <dbReference type="ARBA" id="ARBA00022801"/>
    </source>
</evidence>
<organism evidence="10 11">
    <name type="scientific">Aromatoleum evansii</name>
    <name type="common">Azoarcus evansii</name>
    <dbReference type="NCBI Taxonomy" id="59406"/>
    <lineage>
        <taxon>Bacteria</taxon>
        <taxon>Pseudomonadati</taxon>
        <taxon>Pseudomonadota</taxon>
        <taxon>Betaproteobacteria</taxon>
        <taxon>Rhodocyclales</taxon>
        <taxon>Rhodocyclaceae</taxon>
        <taxon>Aromatoleum</taxon>
    </lineage>
</organism>
<feature type="binding site" evidence="9">
    <location>
        <position position="90"/>
    </location>
    <ligand>
        <name>Mg(2+)</name>
        <dbReference type="ChEBI" id="CHEBI:18420"/>
        <label>1</label>
    </ligand>
</feature>
<evidence type="ECO:0000256" key="4">
    <source>
        <dbReference type="ARBA" id="ARBA00022519"/>
    </source>
</evidence>
<dbReference type="PANTHER" id="PTHR43028">
    <property type="entry name" value="3'(2'),5'-BISPHOSPHATE NUCLEOTIDASE 1"/>
    <property type="match status" value="1"/>
</dbReference>
<dbReference type="Gene3D" id="3.30.540.10">
    <property type="entry name" value="Fructose-1,6-Bisphosphatase, subunit A, domain 1"/>
    <property type="match status" value="1"/>
</dbReference>
<sequence length="265" mass="27735">MSNALPLSDLLERLLPIVRDAGDIVMSVYATDFSVRGKDDASPVTEADERAEQVILDGLAALAPEIPVVAEEAVAAGRVPEIGRRFWLVDPLDGTKEFIKRNGEFTVNIALVEDGLPLLGVVLAPALGKLYAGAVGIGAFIEDANGRRTIRCRVPPAAGLTVVASRSHGDAAALDAFLAGRKVAKLASAGSSLKLCLIATGEADLYPRLGRTMEWDIAAGHAVLAAAGGCVTDLDGRPLAYAKPGFENPHFAAWGFEEDAAPQAR</sequence>
<evidence type="ECO:0000256" key="5">
    <source>
        <dbReference type="ARBA" id="ARBA00022723"/>
    </source>
</evidence>
<dbReference type="PANTHER" id="PTHR43028:SF5">
    <property type="entry name" value="3'(2'),5'-BISPHOSPHATE NUCLEOTIDASE 1"/>
    <property type="match status" value="1"/>
</dbReference>
<dbReference type="PRINTS" id="PR00377">
    <property type="entry name" value="IMPHPHTASES"/>
</dbReference>
<dbReference type="InterPro" id="IPR020583">
    <property type="entry name" value="Inositol_monoP_metal-BS"/>
</dbReference>
<gene>
    <name evidence="9 10" type="primary">cysQ</name>
    <name evidence="10" type="ORF">U5817_20340</name>
</gene>
<keyword evidence="8 9" id="KW-0472">Membrane</keyword>
<name>A0ABZ1AKU0_AROEV</name>
<dbReference type="NCBIfam" id="TIGR01331">
    <property type="entry name" value="bisphos_cysQ"/>
    <property type="match status" value="1"/>
</dbReference>
<protein>
    <recommendedName>
        <fullName evidence="9">3'(2'),5'-bisphosphate nucleotidase CysQ</fullName>
        <ecNumber evidence="9">3.1.3.7</ecNumber>
    </recommendedName>
    <alternativeName>
        <fullName evidence="9">3'(2'),5-bisphosphonucleoside 3'(2')-phosphohydrolase</fullName>
    </alternativeName>
    <alternativeName>
        <fullName evidence="9">3'-phosphoadenosine 5'-phosphate phosphatase</fullName>
        <shortName evidence="9">PAP phosphatase</shortName>
    </alternativeName>
</protein>
<keyword evidence="4 9" id="KW-0997">Cell inner membrane</keyword>
<evidence type="ECO:0000256" key="8">
    <source>
        <dbReference type="ARBA" id="ARBA00023136"/>
    </source>
</evidence>
<keyword evidence="5 9" id="KW-0479">Metal-binding</keyword>
<dbReference type="SUPFAM" id="SSF56655">
    <property type="entry name" value="Carbohydrate phosphatase"/>
    <property type="match status" value="1"/>
</dbReference>